<evidence type="ECO:0000256" key="1">
    <source>
        <dbReference type="SAM" id="Phobius"/>
    </source>
</evidence>
<keyword evidence="1" id="KW-0812">Transmembrane</keyword>
<dbReference type="InterPro" id="IPR038731">
    <property type="entry name" value="RgtA/B/C-like"/>
</dbReference>
<evidence type="ECO:0000259" key="2">
    <source>
        <dbReference type="Pfam" id="PF13231"/>
    </source>
</evidence>
<evidence type="ECO:0000313" key="4">
    <source>
        <dbReference type="Proteomes" id="UP000285961"/>
    </source>
</evidence>
<name>A0A419F7N0_9BACT</name>
<feature type="transmembrane region" description="Helical" evidence="1">
    <location>
        <begin position="35"/>
        <end position="51"/>
    </location>
</feature>
<feature type="transmembrane region" description="Helical" evidence="1">
    <location>
        <begin position="440"/>
        <end position="460"/>
    </location>
</feature>
<accession>A0A419F7N0</accession>
<dbReference type="Proteomes" id="UP000285961">
    <property type="component" value="Unassembled WGS sequence"/>
</dbReference>
<reference evidence="3 4" key="1">
    <citation type="journal article" date="2017" name="ISME J.">
        <title>Energy and carbon metabolisms in a deep terrestrial subsurface fluid microbial community.</title>
        <authorList>
            <person name="Momper L."/>
            <person name="Jungbluth S.P."/>
            <person name="Lee M.D."/>
            <person name="Amend J.P."/>
        </authorList>
    </citation>
    <scope>NUCLEOTIDE SEQUENCE [LARGE SCALE GENOMIC DNA]</scope>
    <source>
        <strain evidence="3">SURF_17</strain>
    </source>
</reference>
<feature type="transmembrane region" description="Helical" evidence="1">
    <location>
        <begin position="114"/>
        <end position="137"/>
    </location>
</feature>
<keyword evidence="1" id="KW-1133">Transmembrane helix</keyword>
<organism evidence="3 4">
    <name type="scientific">Candidatus Abyssobacteria bacterium SURF_17</name>
    <dbReference type="NCBI Taxonomy" id="2093361"/>
    <lineage>
        <taxon>Bacteria</taxon>
        <taxon>Pseudomonadati</taxon>
        <taxon>Candidatus Hydrogenedentota</taxon>
        <taxon>Candidatus Abyssobacteria</taxon>
    </lineage>
</organism>
<feature type="transmembrane region" description="Helical" evidence="1">
    <location>
        <begin position="57"/>
        <end position="81"/>
    </location>
</feature>
<keyword evidence="1" id="KW-0472">Membrane</keyword>
<feature type="transmembrane region" description="Helical" evidence="1">
    <location>
        <begin position="491"/>
        <end position="512"/>
    </location>
</feature>
<evidence type="ECO:0000313" key="3">
    <source>
        <dbReference type="EMBL" id="RJP74417.1"/>
    </source>
</evidence>
<protein>
    <recommendedName>
        <fullName evidence="2">Glycosyltransferase RgtA/B/C/D-like domain-containing protein</fullName>
    </recommendedName>
</protein>
<dbReference type="EMBL" id="QZKI01000015">
    <property type="protein sequence ID" value="RJP74417.1"/>
    <property type="molecule type" value="Genomic_DNA"/>
</dbReference>
<proteinExistence type="predicted"/>
<comment type="caution">
    <text evidence="3">The sequence shown here is derived from an EMBL/GenBank/DDBJ whole genome shotgun (WGS) entry which is preliminary data.</text>
</comment>
<feature type="transmembrane region" description="Helical" evidence="1">
    <location>
        <begin position="271"/>
        <end position="286"/>
    </location>
</feature>
<gene>
    <name evidence="3" type="ORF">C4532_02415</name>
</gene>
<feature type="transmembrane region" description="Helical" evidence="1">
    <location>
        <begin position="320"/>
        <end position="341"/>
    </location>
</feature>
<feature type="transmembrane region" description="Helical" evidence="1">
    <location>
        <begin position="524"/>
        <end position="543"/>
    </location>
</feature>
<feature type="transmembrane region" description="Helical" evidence="1">
    <location>
        <begin position="225"/>
        <end position="242"/>
    </location>
</feature>
<feature type="transmembrane region" description="Helical" evidence="1">
    <location>
        <begin position="194"/>
        <end position="213"/>
    </location>
</feature>
<feature type="transmembrane region" description="Helical" evidence="1">
    <location>
        <begin position="6"/>
        <end position="23"/>
    </location>
</feature>
<sequence length="677" mass="76313">MELVYGCISVSTIVLAAFFLTRISRPSATAEFTLFWFNILTGLIIGMGYVLSWMNCIATPACWALFSVLVLLSIVSMALLMKRFRRLCFRKPATANVPALKQWYGQLSSYDKKLLWLLLTTMGLVGAINLAVVLFSAPHNWDGMTYHLARVAYYIQQGNLDYFDANYWAQVSHPKNSSVLFLYAYLVTDRNENLTQLVQFISYWVAVCSVYGISRAMGTGKSWSLFACLIFGLLIENLMQSVTTQNDMVITAYIGSAVYSLVAYKQARNSKYLVFAGLSIALAVGVKASAFLVLPSLLIVAVFALLRGSDETVASCFRGLKIFAISLILWVSFSAFVSGYWDNYRIFGHPLGPETYRKVHSYEGKPINYVLSDGSKNLIRYTLEFLFPDGLPPLGLSEKVRDALRMVPAKLIRGFGIKLETDSWLSSFSYTKKEFAQEDFSYWGVLGFGLIWIVIIFYICGLMKSSWGRVLSLATVAFLFVQSYAGPYDPWRGRYFITSAIFAVPPVGCALSSIKKGFSKPIRLYLIAVVLMGCLSAISAIIFRANRPIISMRLGSTSLTSVFSMDRLEQLTRTRPAYHEPIEKFESLVPKDATVAVHLYDSSYEYPLFGEKLTRTIIPVNSFWRGPQPIPEAAEYLLYYEGAFSWYFPLSDEPDVHLGADWYLRDLTKDNHRSEEH</sequence>
<feature type="domain" description="Glycosyltransferase RgtA/B/C/D-like" evidence="2">
    <location>
        <begin position="187"/>
        <end position="329"/>
    </location>
</feature>
<feature type="transmembrane region" description="Helical" evidence="1">
    <location>
        <begin position="467"/>
        <end position="485"/>
    </location>
</feature>
<dbReference type="Pfam" id="PF13231">
    <property type="entry name" value="PMT_2"/>
    <property type="match status" value="1"/>
</dbReference>
<dbReference type="AlphaFoldDB" id="A0A419F7N0"/>